<dbReference type="PANTHER" id="PTHR42928">
    <property type="entry name" value="TRICARBOXYLATE-BINDING PROTEIN"/>
    <property type="match status" value="1"/>
</dbReference>
<gene>
    <name evidence="3" type="ORF">EV686_102122</name>
</gene>
<dbReference type="Pfam" id="PF03401">
    <property type="entry name" value="TctC"/>
    <property type="match status" value="1"/>
</dbReference>
<dbReference type="Gene3D" id="3.40.190.150">
    <property type="entry name" value="Bordetella uptake gene, domain 1"/>
    <property type="match status" value="1"/>
</dbReference>
<dbReference type="Proteomes" id="UP000294692">
    <property type="component" value="Unassembled WGS sequence"/>
</dbReference>
<keyword evidence="3" id="KW-0675">Receptor</keyword>
<dbReference type="PIRSF" id="PIRSF017082">
    <property type="entry name" value="YflP"/>
    <property type="match status" value="1"/>
</dbReference>
<dbReference type="PANTHER" id="PTHR42928:SF5">
    <property type="entry name" value="BLR1237 PROTEIN"/>
    <property type="match status" value="1"/>
</dbReference>
<dbReference type="Gene3D" id="3.40.190.10">
    <property type="entry name" value="Periplasmic binding protein-like II"/>
    <property type="match status" value="1"/>
</dbReference>
<evidence type="ECO:0000256" key="2">
    <source>
        <dbReference type="SAM" id="SignalP"/>
    </source>
</evidence>
<dbReference type="InterPro" id="IPR005064">
    <property type="entry name" value="BUG"/>
</dbReference>
<name>A0A4V2VS80_9BURK</name>
<protein>
    <submittedName>
        <fullName evidence="3">Tripartite-type tricarboxylate transporter receptor subunit TctC</fullName>
    </submittedName>
</protein>
<evidence type="ECO:0000313" key="3">
    <source>
        <dbReference type="EMBL" id="TCV01410.1"/>
    </source>
</evidence>
<reference evidence="3 4" key="1">
    <citation type="submission" date="2019-03" db="EMBL/GenBank/DDBJ databases">
        <title>Genomic Encyclopedia of Type Strains, Phase IV (KMG-IV): sequencing the most valuable type-strain genomes for metagenomic binning, comparative biology and taxonomic classification.</title>
        <authorList>
            <person name="Goeker M."/>
        </authorList>
    </citation>
    <scope>NUCLEOTIDE SEQUENCE [LARGE SCALE GENOMIC DNA]</scope>
    <source>
        <strain evidence="3 4">DSM 100048</strain>
    </source>
</reference>
<feature type="signal peptide" evidence="2">
    <location>
        <begin position="1"/>
        <end position="24"/>
    </location>
</feature>
<evidence type="ECO:0000256" key="1">
    <source>
        <dbReference type="ARBA" id="ARBA00006987"/>
    </source>
</evidence>
<accession>A0A4V2VS80</accession>
<dbReference type="InterPro" id="IPR042100">
    <property type="entry name" value="Bug_dom1"/>
</dbReference>
<comment type="similarity">
    <text evidence="1">Belongs to the UPF0065 (bug) family.</text>
</comment>
<proteinExistence type="inferred from homology"/>
<dbReference type="AlphaFoldDB" id="A0A4V2VS80"/>
<sequence length="323" mass="34352">MKQRVMSVVFAGCMAAFANTAASAGFPEKSINFVVPYSPGGGTDISSRLLTEKIARDKGWSFIVDNRPGASGSVGLSYLARQKNDGYALGMGQTSNLSINPFLNSDIAYDPIKDFTPIAIVASQPMVVVVSTKSKYQTFEDLVADAKAQKRLTMGTPGIGTVSHMSMEYFGQQAGVAFRHIPYPGATQAITEVMGGQLSFAATSLPSALSHIRSGSVRALAVTSKERNQSLPDVPAIAELGYDGFDVGDWKAVVAPAGISDELAAQLNAAVNDALKDKDLVQAFEREGSDVVGGSVEDFKTLMEREQVRWQEVVKSAGIAKKK</sequence>
<comment type="caution">
    <text evidence="3">The sequence shown here is derived from an EMBL/GenBank/DDBJ whole genome shotgun (WGS) entry which is preliminary data.</text>
</comment>
<dbReference type="EMBL" id="SMBX01000002">
    <property type="protein sequence ID" value="TCV01410.1"/>
    <property type="molecule type" value="Genomic_DNA"/>
</dbReference>
<feature type="chain" id="PRO_5020875455" evidence="2">
    <location>
        <begin position="25"/>
        <end position="323"/>
    </location>
</feature>
<dbReference type="CDD" id="cd07012">
    <property type="entry name" value="PBP2_Bug_TTT"/>
    <property type="match status" value="1"/>
</dbReference>
<evidence type="ECO:0000313" key="4">
    <source>
        <dbReference type="Proteomes" id="UP000294692"/>
    </source>
</evidence>
<dbReference type="SUPFAM" id="SSF53850">
    <property type="entry name" value="Periplasmic binding protein-like II"/>
    <property type="match status" value="1"/>
</dbReference>
<keyword evidence="2" id="KW-0732">Signal</keyword>
<organism evidence="3 4">
    <name type="scientific">Paracandidimonas soli</name>
    <dbReference type="NCBI Taxonomy" id="1917182"/>
    <lineage>
        <taxon>Bacteria</taxon>
        <taxon>Pseudomonadati</taxon>
        <taxon>Pseudomonadota</taxon>
        <taxon>Betaproteobacteria</taxon>
        <taxon>Burkholderiales</taxon>
        <taxon>Alcaligenaceae</taxon>
        <taxon>Paracandidimonas</taxon>
    </lineage>
</organism>
<keyword evidence="4" id="KW-1185">Reference proteome</keyword>